<evidence type="ECO:0008006" key="5">
    <source>
        <dbReference type="Google" id="ProtNLM"/>
    </source>
</evidence>
<evidence type="ECO:0000313" key="4">
    <source>
        <dbReference type="Proteomes" id="UP000039865"/>
    </source>
</evidence>
<keyword evidence="4" id="KW-1185">Reference proteome</keyword>
<dbReference type="InParanoid" id="A0A078A9W8"/>
<feature type="region of interest" description="Disordered" evidence="1">
    <location>
        <begin position="101"/>
        <end position="123"/>
    </location>
</feature>
<evidence type="ECO:0000313" key="3">
    <source>
        <dbReference type="EMBL" id="CDW78979.1"/>
    </source>
</evidence>
<feature type="transmembrane region" description="Helical" evidence="2">
    <location>
        <begin position="20"/>
        <end position="43"/>
    </location>
</feature>
<sequence length="328" mass="38339">MNNIVIHKEQLSNSQRTKIFNQTILCIMLVIFFIANIGFDLYYMQNGVTQKKTTTHSDGHGLGDSLIYEEEQSEDDINQDTDYQKRIKDLIQQIQMNDTYSQVDDSHIDSRNQTDKEDQLQDDQEKKLTELTLDSNGVFCYLQDVSIQTNCCLRKIEDISLDCDSNLNLDQNCDQACSKLDIDQNEKEEEKNDWDNNNQLQGNLRCDPRHMKLVNNCEQLQKHFQCLTCSLDFNSFAPSLKVPQSTIKMYQKQFRRTDAQHEQEREDVRNTYTVEANSLMLQGQCFVSSYQMLFNCDNKSNEHRRICPCIKNEHKVQNNCHTDPKQAL</sequence>
<reference evidence="3 4" key="1">
    <citation type="submission" date="2014-06" db="EMBL/GenBank/DDBJ databases">
        <authorList>
            <person name="Swart Estienne"/>
        </authorList>
    </citation>
    <scope>NUCLEOTIDE SEQUENCE [LARGE SCALE GENOMIC DNA]</scope>
    <source>
        <strain evidence="3 4">130c</strain>
    </source>
</reference>
<organism evidence="3 4">
    <name type="scientific">Stylonychia lemnae</name>
    <name type="common">Ciliate</name>
    <dbReference type="NCBI Taxonomy" id="5949"/>
    <lineage>
        <taxon>Eukaryota</taxon>
        <taxon>Sar</taxon>
        <taxon>Alveolata</taxon>
        <taxon>Ciliophora</taxon>
        <taxon>Intramacronucleata</taxon>
        <taxon>Spirotrichea</taxon>
        <taxon>Stichotrichia</taxon>
        <taxon>Sporadotrichida</taxon>
        <taxon>Oxytrichidae</taxon>
        <taxon>Stylonychinae</taxon>
        <taxon>Stylonychia</taxon>
    </lineage>
</organism>
<proteinExistence type="predicted"/>
<evidence type="ECO:0000256" key="1">
    <source>
        <dbReference type="SAM" id="MobiDB-lite"/>
    </source>
</evidence>
<keyword evidence="2" id="KW-1133">Transmembrane helix</keyword>
<dbReference type="Proteomes" id="UP000039865">
    <property type="component" value="Unassembled WGS sequence"/>
</dbReference>
<dbReference type="AlphaFoldDB" id="A0A078A9W8"/>
<evidence type="ECO:0000256" key="2">
    <source>
        <dbReference type="SAM" id="Phobius"/>
    </source>
</evidence>
<keyword evidence="2" id="KW-0472">Membrane</keyword>
<gene>
    <name evidence="3" type="primary">Contig8095.g8632</name>
    <name evidence="3" type="ORF">STYLEM_7964</name>
</gene>
<protein>
    <recommendedName>
        <fullName evidence="5">Transmembrane protein</fullName>
    </recommendedName>
</protein>
<accession>A0A078A9W8</accession>
<keyword evidence="2" id="KW-0812">Transmembrane</keyword>
<feature type="compositionally biased region" description="Basic and acidic residues" evidence="1">
    <location>
        <begin position="104"/>
        <end position="123"/>
    </location>
</feature>
<name>A0A078A9W8_STYLE</name>
<dbReference type="EMBL" id="CCKQ01007586">
    <property type="protein sequence ID" value="CDW78979.1"/>
    <property type="molecule type" value="Genomic_DNA"/>
</dbReference>